<comment type="caution">
    <text evidence="2">The sequence shown here is derived from an EMBL/GenBank/DDBJ whole genome shotgun (WGS) entry which is preliminary data.</text>
</comment>
<evidence type="ECO:0000313" key="3">
    <source>
        <dbReference type="Proteomes" id="UP001607069"/>
    </source>
</evidence>
<gene>
    <name evidence="2" type="ORF">ACG5V6_26815</name>
</gene>
<evidence type="ECO:0000256" key="1">
    <source>
        <dbReference type="SAM" id="MobiDB-lite"/>
    </source>
</evidence>
<organism evidence="2 3">
    <name type="scientific">Streptomyces chitinivorans</name>
    <dbReference type="NCBI Taxonomy" id="1257027"/>
    <lineage>
        <taxon>Bacteria</taxon>
        <taxon>Bacillati</taxon>
        <taxon>Actinomycetota</taxon>
        <taxon>Actinomycetes</taxon>
        <taxon>Kitasatosporales</taxon>
        <taxon>Streptomycetaceae</taxon>
        <taxon>Streptomyces</taxon>
    </lineage>
</organism>
<sequence>MTDGRAGDRAADRPEEGAGDRPDRAHRRPPGVDDATVEAVGKVTEALEATERARGHLYSFHQMTGRSDLLLGEAVELLREAGHTGEAELLETEVLGRNVIPGHWTFQIVEGYDSHYYKPFARLEELVRDRLTGGLKHLYEAEMKEARRTHGHPAHTARPDTRPPGAARPGTAPPGG</sequence>
<dbReference type="Proteomes" id="UP001607069">
    <property type="component" value="Unassembled WGS sequence"/>
</dbReference>
<accession>A0ABW7I1C2</accession>
<dbReference type="EMBL" id="JBIHMK010000169">
    <property type="protein sequence ID" value="MFH0251808.1"/>
    <property type="molecule type" value="Genomic_DNA"/>
</dbReference>
<feature type="region of interest" description="Disordered" evidence="1">
    <location>
        <begin position="1"/>
        <end position="34"/>
    </location>
</feature>
<dbReference type="RefSeq" id="WP_279948226.1">
    <property type="nucleotide sequence ID" value="NZ_BAABEN010000002.1"/>
</dbReference>
<feature type="compositionally biased region" description="Basic and acidic residues" evidence="1">
    <location>
        <begin position="1"/>
        <end position="23"/>
    </location>
</feature>
<evidence type="ECO:0000313" key="2">
    <source>
        <dbReference type="EMBL" id="MFH0251808.1"/>
    </source>
</evidence>
<feature type="region of interest" description="Disordered" evidence="1">
    <location>
        <begin position="145"/>
        <end position="176"/>
    </location>
</feature>
<proteinExistence type="predicted"/>
<name>A0ABW7I1C2_9ACTN</name>
<reference evidence="2 3" key="1">
    <citation type="submission" date="2024-10" db="EMBL/GenBank/DDBJ databases">
        <authorList>
            <person name="Cho J.-C."/>
        </authorList>
    </citation>
    <scope>NUCLEOTIDE SEQUENCE [LARGE SCALE GENOMIC DNA]</scope>
    <source>
        <strain evidence="2 3">KCTC29696</strain>
    </source>
</reference>
<keyword evidence="3" id="KW-1185">Reference proteome</keyword>
<protein>
    <submittedName>
        <fullName evidence="2">Uncharacterized protein</fullName>
    </submittedName>
</protein>